<dbReference type="Proteomes" id="UP000830375">
    <property type="component" value="Unassembled WGS sequence"/>
</dbReference>
<name>A0ABQ8L6V6_LABRO</name>
<dbReference type="PANTHER" id="PTHR33066">
    <property type="entry name" value="INTEGRASE_SAM-LIKE_N DOMAIN-CONTAINING PROTEIN"/>
    <property type="match status" value="1"/>
</dbReference>
<evidence type="ECO:0000313" key="2">
    <source>
        <dbReference type="EMBL" id="KAI2646479.1"/>
    </source>
</evidence>
<protein>
    <submittedName>
        <fullName evidence="2">Glucans biosynthesis protein G</fullName>
    </submittedName>
</protein>
<feature type="compositionally biased region" description="Gly residues" evidence="1">
    <location>
        <begin position="1"/>
        <end position="17"/>
    </location>
</feature>
<reference evidence="2 3" key="1">
    <citation type="submission" date="2022-01" db="EMBL/GenBank/DDBJ databases">
        <title>A high-quality chromosome-level genome assembly of rohu carp, Labeo rohita.</title>
        <authorList>
            <person name="Arick M.A. II"/>
            <person name="Hsu C.-Y."/>
            <person name="Magbanua Z."/>
            <person name="Pechanova O."/>
            <person name="Grover C."/>
            <person name="Miller E."/>
            <person name="Thrash A."/>
            <person name="Ezzel L."/>
            <person name="Alam S."/>
            <person name="Benzie J."/>
            <person name="Hamilton M."/>
            <person name="Karsi A."/>
            <person name="Lawrence M.L."/>
            <person name="Peterson D.G."/>
        </authorList>
    </citation>
    <scope>NUCLEOTIDE SEQUENCE [LARGE SCALE GENOMIC DNA]</scope>
    <source>
        <strain evidence="3">BAU-BD-2019</strain>
        <tissue evidence="2">Blood</tissue>
    </source>
</reference>
<evidence type="ECO:0000313" key="3">
    <source>
        <dbReference type="Proteomes" id="UP000830375"/>
    </source>
</evidence>
<dbReference type="PANTHER" id="PTHR33066:SF2">
    <property type="entry name" value="FILAGGRIN-2-LIKE"/>
    <property type="match status" value="1"/>
</dbReference>
<keyword evidence="3" id="KW-1185">Reference proteome</keyword>
<evidence type="ECO:0000256" key="1">
    <source>
        <dbReference type="SAM" id="MobiDB-lite"/>
    </source>
</evidence>
<accession>A0ABQ8L6V6</accession>
<feature type="region of interest" description="Disordered" evidence="1">
    <location>
        <begin position="58"/>
        <end position="106"/>
    </location>
</feature>
<proteinExistence type="predicted"/>
<comment type="caution">
    <text evidence="2">The sequence shown here is derived from an EMBL/GenBank/DDBJ whole genome shotgun (WGS) entry which is preliminary data.</text>
</comment>
<gene>
    <name evidence="2" type="ORF">H4Q32_028070</name>
</gene>
<feature type="region of interest" description="Disordered" evidence="1">
    <location>
        <begin position="1"/>
        <end position="43"/>
    </location>
</feature>
<dbReference type="EMBL" id="JACTAM010001280">
    <property type="protein sequence ID" value="KAI2646479.1"/>
    <property type="molecule type" value="Genomic_DNA"/>
</dbReference>
<organism evidence="2 3">
    <name type="scientific">Labeo rohita</name>
    <name type="common">Indian major carp</name>
    <name type="synonym">Cyprinus rohita</name>
    <dbReference type="NCBI Taxonomy" id="84645"/>
    <lineage>
        <taxon>Eukaryota</taxon>
        <taxon>Metazoa</taxon>
        <taxon>Chordata</taxon>
        <taxon>Craniata</taxon>
        <taxon>Vertebrata</taxon>
        <taxon>Euteleostomi</taxon>
        <taxon>Actinopterygii</taxon>
        <taxon>Neopterygii</taxon>
        <taxon>Teleostei</taxon>
        <taxon>Ostariophysi</taxon>
        <taxon>Cypriniformes</taxon>
        <taxon>Cyprinidae</taxon>
        <taxon>Labeoninae</taxon>
        <taxon>Labeonini</taxon>
        <taxon>Labeo</taxon>
    </lineage>
</organism>
<sequence>MGVQRGGFRGSPGGAGDCGVLPAKHRHLSGSSHDSRPGPVKSFRERITRLLDKLRLPYMPRPSSGYPSVPPTTPVCSSPRTAPYRTPEAPQQPGLRPDRPNGQSSYGKTVTAWSVLGKLWFSTVAPFMYQGSGTCGIFSRGHAAGPDACGIAVAVTSYRVPRWAWHQAHIVCYHTLCCKPSALGDTLVLRASLPLGQVSRRTVSQQLLPSQAGVPCATGMQPRGSVGPSAAWAFNCLDLLTMLWALKGFRSLLGKRVLVGADNTATVAYTDHQDEPAQTQASVCHSLSGRQVSGGSALRRSGCFWSRFGQAQVDLLPHQNPLIASGGLVRHLSASTSRSVFSHHDLVEGRSVGHDLLRGVRKSGKPPSPLRQHLCLEFGPVNSHVALGTRPEYVPMVTTTPFRDQVVTLQAIPYQEDDPNLTLLCPVRVPRIYLERSQHFRRSGQLFFCYGAHQKGKAVSKQGSPTGLWIRSVRPTGQRLALPLGMRTQSTRGIAALAALANGASLTDIYRAAGWATPNTLANLRMEPVLARVLNASSWLSILVGCRACLRASPNGDYASKFQ</sequence>